<proteinExistence type="predicted"/>
<protein>
    <submittedName>
        <fullName evidence="1">Uncharacterized protein</fullName>
    </submittedName>
</protein>
<dbReference type="OrthoDB" id="1643929at2"/>
<dbReference type="Proteomes" id="UP000036045">
    <property type="component" value="Unassembled WGS sequence"/>
</dbReference>
<comment type="caution">
    <text evidence="1">The sequence shown here is derived from an EMBL/GenBank/DDBJ whole genome shotgun (WGS) entry which is preliminary data.</text>
</comment>
<dbReference type="GeneID" id="56347453"/>
<gene>
    <name evidence="1" type="ORF">ABW02_24175</name>
</gene>
<organism evidence="1 2">
    <name type="scientific">Niallia circulans</name>
    <name type="common">Bacillus circulans</name>
    <dbReference type="NCBI Taxonomy" id="1397"/>
    <lineage>
        <taxon>Bacteria</taxon>
        <taxon>Bacillati</taxon>
        <taxon>Bacillota</taxon>
        <taxon>Bacilli</taxon>
        <taxon>Bacillales</taxon>
        <taxon>Bacillaceae</taxon>
        <taxon>Niallia</taxon>
    </lineage>
</organism>
<evidence type="ECO:0000313" key="2">
    <source>
        <dbReference type="Proteomes" id="UP000036045"/>
    </source>
</evidence>
<sequence length="79" mass="9164">MNQYTIQFFCGQINYVRDVFENYQDDYITTSIKVINKIKAELVVVTSLSAELAIRHVEKIFQQSKYGCALHFHTTITEG</sequence>
<accession>A0A0J1HY02</accession>
<dbReference type="RefSeq" id="WP_047944691.1">
    <property type="nucleotide sequence ID" value="NZ_CP026031.1"/>
</dbReference>
<reference evidence="1 2" key="1">
    <citation type="submission" date="2015-05" db="EMBL/GenBank/DDBJ databases">
        <title>Whole genome sequence and identification of bacterial endophytes from Costus igneus.</title>
        <authorList>
            <person name="Lee Y.P."/>
            <person name="Gan H.M."/>
            <person name="Eng W."/>
            <person name="Wheatley M.S."/>
            <person name="Caraballo A."/>
            <person name="Polter S."/>
            <person name="Savka M.A."/>
            <person name="Hudson A.O."/>
        </authorList>
    </citation>
    <scope>NUCLEOTIDE SEQUENCE [LARGE SCALE GENOMIC DNA]</scope>
    <source>
        <strain evidence="1 2">RIT379</strain>
    </source>
</reference>
<name>A0A0J1HY02_NIACI</name>
<dbReference type="AlphaFoldDB" id="A0A0J1HY02"/>
<keyword evidence="2" id="KW-1185">Reference proteome</keyword>
<dbReference type="KEGG" id="bcir:C2I06_20455"/>
<dbReference type="PATRIC" id="fig|1397.4.peg.4348"/>
<dbReference type="EMBL" id="LDPH01000043">
    <property type="protein sequence ID" value="KLV18563.1"/>
    <property type="molecule type" value="Genomic_DNA"/>
</dbReference>
<evidence type="ECO:0000313" key="1">
    <source>
        <dbReference type="EMBL" id="KLV18563.1"/>
    </source>
</evidence>